<sequence>MENKGVQSDKQRTKYLKRKRVSSSGVEKLSVEERESRVDGLNREIETLIQYFKEVSSRKVDLNAGETECSPSLVNSVVARLLEESDLPYSKLVAEIFDTLKSRREGITVGFVQSSVLFVGQRSMYGVCKADADVLEDTSESCLWCWETRDLKLIPKVQRGVLSIRRTCRKKIQERINAVSTMKAALHAPESHPSFTLDLMKASEKLVKVLKEAEIRELVDSMAQKNSADMAGKESKLNEKEVIKEIERNKREVEKEKKRLDREHQKEKLQNEKELKRLQEEAEKEERRREKEEAEKKKQLKRQQDEAEKEQRRREKEESELKKQLALQKQATIMERFLKSKKSNSNSKDDQSSMKPVTSDSIVKGDGRRLSAVTLAMDYAISLKGSRDTNALRRLHMDSWIKSGLSSRSGRCMHWGMRHKPKTVLIKELKLQGSSSEVGAPVKVKAANNKGVTCCDEIIIIDGWEEATVSDRSCNENANVPRSENRVLCNRTKKLLQFDKSHRPAYYGTLSSKSDVVKPRQPLTKDPNLDYDNDSDEEWEEEDPGESLSDSEKDPETDLLEEGSLRTEDDDGSEDGFLVPDGYLSDNEGVQVDSMHIGIADDDDVRSSPKCKQDLEGEEFRVLLRQQKYISNLTDHALQKNQPFIISNLMHEKALLLTSEGLNGTPKIEQLCLQALSIRAFPVGPPIEISIDCSTQKGEDQDVNHSQSKGSAIPKAPAADILATDLPKIVWGIQACPQGITKVVDSLQQKFPNIPKPQLNKKVREISEFVDNRWQVKKEVLAKLGLQISSEKCDGKVKGIAAFFSKRCLPPTGGGKEPIKTDGNTPQPCLQNEVIEIDRPDSLL</sequence>
<feature type="domain" description="Chromatin assembly factor 1 subunit A dimerization" evidence="6">
    <location>
        <begin position="494"/>
        <end position="558"/>
    </location>
</feature>
<keyword evidence="2" id="KW-0227">DNA damage</keyword>
<feature type="region of interest" description="Disordered" evidence="5">
    <location>
        <begin position="338"/>
        <end position="362"/>
    </location>
</feature>
<reference evidence="8 9" key="1">
    <citation type="journal article" date="2020" name="IScience">
        <title>Genome Sequencing of the Endangered Kingdonia uniflora (Circaeasteraceae, Ranunculales) Reveals Potential Mechanisms of Evolutionary Specialization.</title>
        <authorList>
            <person name="Sun Y."/>
            <person name="Deng T."/>
            <person name="Zhang A."/>
            <person name="Moore M.J."/>
            <person name="Landis J.B."/>
            <person name="Lin N."/>
            <person name="Zhang H."/>
            <person name="Zhang X."/>
            <person name="Huang J."/>
            <person name="Zhang X."/>
            <person name="Sun H."/>
            <person name="Wang H."/>
        </authorList>
    </citation>
    <scope>NUCLEOTIDE SEQUENCE [LARGE SCALE GENOMIC DNA]</scope>
    <source>
        <strain evidence="8">TB1705</strain>
        <tissue evidence="8">Leaf</tissue>
    </source>
</reference>
<evidence type="ECO:0000256" key="2">
    <source>
        <dbReference type="ARBA" id="ARBA00022763"/>
    </source>
</evidence>
<evidence type="ECO:0000256" key="4">
    <source>
        <dbReference type="ARBA" id="ARBA00023242"/>
    </source>
</evidence>
<comment type="caution">
    <text evidence="8">The sequence shown here is derived from an EMBL/GenBank/DDBJ whole genome shotgun (WGS) entry which is preliminary data.</text>
</comment>
<evidence type="ECO:0000259" key="6">
    <source>
        <dbReference type="Pfam" id="PF12253"/>
    </source>
</evidence>
<feature type="region of interest" description="Disordered" evidence="5">
    <location>
        <begin position="510"/>
        <end position="585"/>
    </location>
</feature>
<feature type="compositionally biased region" description="Basic and acidic residues" evidence="5">
    <location>
        <begin position="1"/>
        <end position="12"/>
    </location>
</feature>
<feature type="region of interest" description="Disordered" evidence="5">
    <location>
        <begin position="1"/>
        <end position="28"/>
    </location>
</feature>
<dbReference type="InterPro" id="IPR048800">
    <property type="entry name" value="Cac1-like_C"/>
</dbReference>
<dbReference type="AlphaFoldDB" id="A0A7J7MMF1"/>
<evidence type="ECO:0000313" key="8">
    <source>
        <dbReference type="EMBL" id="KAF6156109.1"/>
    </source>
</evidence>
<dbReference type="OrthoDB" id="440676at2759"/>
<evidence type="ECO:0000259" key="7">
    <source>
        <dbReference type="Pfam" id="PF21796"/>
    </source>
</evidence>
<accession>A0A7J7MMF1</accession>
<gene>
    <name evidence="8" type="ORF">GIB67_024079</name>
</gene>
<keyword evidence="9" id="KW-1185">Reference proteome</keyword>
<name>A0A7J7MMF1_9MAGN</name>
<organism evidence="8 9">
    <name type="scientific">Kingdonia uniflora</name>
    <dbReference type="NCBI Taxonomy" id="39325"/>
    <lineage>
        <taxon>Eukaryota</taxon>
        <taxon>Viridiplantae</taxon>
        <taxon>Streptophyta</taxon>
        <taxon>Embryophyta</taxon>
        <taxon>Tracheophyta</taxon>
        <taxon>Spermatophyta</taxon>
        <taxon>Magnoliopsida</taxon>
        <taxon>Ranunculales</taxon>
        <taxon>Circaeasteraceae</taxon>
        <taxon>Kingdonia</taxon>
    </lineage>
</organism>
<evidence type="ECO:0000313" key="9">
    <source>
        <dbReference type="Proteomes" id="UP000541444"/>
    </source>
</evidence>
<dbReference type="InterPro" id="IPR022043">
    <property type="entry name" value="CAF1A_DD"/>
</dbReference>
<evidence type="ECO:0000256" key="1">
    <source>
        <dbReference type="ARBA" id="ARBA00004123"/>
    </source>
</evidence>
<dbReference type="PANTHER" id="PTHR15272">
    <property type="entry name" value="CHROMATIN ASSEMBLY FACTOR 1 SUBUNIT A CAF-1 SUBUNIT A"/>
    <property type="match status" value="1"/>
</dbReference>
<dbReference type="EMBL" id="JACGCM010001377">
    <property type="protein sequence ID" value="KAF6156109.1"/>
    <property type="molecule type" value="Genomic_DNA"/>
</dbReference>
<dbReference type="GO" id="GO:0006281">
    <property type="term" value="P:DNA repair"/>
    <property type="evidence" value="ECO:0007669"/>
    <property type="project" value="UniProtKB-KW"/>
</dbReference>
<protein>
    <recommendedName>
        <fullName evidence="10">Chromatin assembly factor 1 subunit FAS1</fullName>
    </recommendedName>
</protein>
<dbReference type="Proteomes" id="UP000541444">
    <property type="component" value="Unassembled WGS sequence"/>
</dbReference>
<keyword evidence="3" id="KW-0234">DNA repair</keyword>
<keyword evidence="4" id="KW-0539">Nucleus</keyword>
<evidence type="ECO:0008006" key="10">
    <source>
        <dbReference type="Google" id="ProtNLM"/>
    </source>
</evidence>
<dbReference type="PANTHER" id="PTHR15272:SF0">
    <property type="entry name" value="CHROMATIN ASSEMBLY FACTOR 1 SUBUNIT A"/>
    <property type="match status" value="1"/>
</dbReference>
<dbReference type="GO" id="GO:0005634">
    <property type="term" value="C:nucleus"/>
    <property type="evidence" value="ECO:0007669"/>
    <property type="project" value="UniProtKB-SubCell"/>
</dbReference>
<dbReference type="Pfam" id="PF21796">
    <property type="entry name" value="Cac1_C"/>
    <property type="match status" value="1"/>
</dbReference>
<dbReference type="GO" id="GO:0006334">
    <property type="term" value="P:nucleosome assembly"/>
    <property type="evidence" value="ECO:0007669"/>
    <property type="project" value="TreeGrafter"/>
</dbReference>
<feature type="compositionally biased region" description="Acidic residues" evidence="5">
    <location>
        <begin position="529"/>
        <end position="545"/>
    </location>
</feature>
<evidence type="ECO:0000256" key="5">
    <source>
        <dbReference type="SAM" id="MobiDB-lite"/>
    </source>
</evidence>
<dbReference type="Pfam" id="PF12253">
    <property type="entry name" value="CAF1A_dimeriz"/>
    <property type="match status" value="1"/>
</dbReference>
<dbReference type="GO" id="GO:0033186">
    <property type="term" value="C:CAF-1 complex"/>
    <property type="evidence" value="ECO:0007669"/>
    <property type="project" value="TreeGrafter"/>
</dbReference>
<comment type="subcellular location">
    <subcellularLocation>
        <location evidence="1">Nucleus</location>
    </subcellularLocation>
</comment>
<feature type="region of interest" description="Disordered" evidence="5">
    <location>
        <begin position="252"/>
        <end position="326"/>
    </location>
</feature>
<feature type="domain" description="Chromatin assembly factor 1 subunit Cac1-like C-terminal" evidence="7">
    <location>
        <begin position="726"/>
        <end position="776"/>
    </location>
</feature>
<proteinExistence type="predicted"/>
<evidence type="ECO:0000256" key="3">
    <source>
        <dbReference type="ARBA" id="ARBA00023204"/>
    </source>
</evidence>
<feature type="compositionally biased region" description="Basic and acidic residues" evidence="5">
    <location>
        <begin position="252"/>
        <end position="323"/>
    </location>
</feature>